<keyword evidence="6" id="KW-1185">Reference proteome</keyword>
<dbReference type="PANTHER" id="PTHR45527">
    <property type="entry name" value="NONRIBOSOMAL PEPTIDE SYNTHETASE"/>
    <property type="match status" value="1"/>
</dbReference>
<dbReference type="Gene3D" id="3.40.50.12780">
    <property type="entry name" value="N-terminal domain of ligase-like"/>
    <property type="match status" value="1"/>
</dbReference>
<accession>A0A8J3RV72</accession>
<feature type="domain" description="Carrier" evidence="4">
    <location>
        <begin position="503"/>
        <end position="578"/>
    </location>
</feature>
<evidence type="ECO:0000313" key="6">
    <source>
        <dbReference type="Proteomes" id="UP000616724"/>
    </source>
</evidence>
<gene>
    <name evidence="5" type="ORF">Plo01_71800</name>
</gene>
<dbReference type="Gene3D" id="1.10.1200.10">
    <property type="entry name" value="ACP-like"/>
    <property type="match status" value="1"/>
</dbReference>
<dbReference type="InterPro" id="IPR009081">
    <property type="entry name" value="PP-bd_ACP"/>
</dbReference>
<dbReference type="PROSITE" id="PS00455">
    <property type="entry name" value="AMP_BINDING"/>
    <property type="match status" value="1"/>
</dbReference>
<dbReference type="InterPro" id="IPR000873">
    <property type="entry name" value="AMP-dep_synth/lig_dom"/>
</dbReference>
<dbReference type="PROSITE" id="PS50075">
    <property type="entry name" value="CARRIER"/>
    <property type="match status" value="1"/>
</dbReference>
<dbReference type="Gene3D" id="3.30.300.30">
    <property type="match status" value="1"/>
</dbReference>
<keyword evidence="1" id="KW-0596">Phosphopantetheine</keyword>
<dbReference type="SMART" id="SM00823">
    <property type="entry name" value="PKS_PP"/>
    <property type="match status" value="1"/>
</dbReference>
<sequence>MHAEHREFRAEWLEESVAARFWAVVAEHPDRVAVLGEEGPLTYAELAREVQAVAAAVHGASRVGLLVGHGPRMVAAILGVLTAGAAYVPLDPAYPRARLEGMAELARPELIVTVPEHKDLLAGDLVDLTSVPPAADFRPVAVDPGSPAYILFTSGSTGRPKGVVQTHRGALFQIRAHTNNLRIRPADRISVVSSFSYDMAVTDGFSALLNGAAVVPVDLRLHGLGRLREALVAGQVTIYHSTPTVYRYLLDSLSEGEVLSSVRVVVLGGEEVVRHDLDRFRRHFPASGVFVNGYGATEISFVAQNHLTAAEMGDEPVVPIGRPLDGVEIELRPDPAEGEIVIRSPYLAGYLGAAERDRARFGVDPDGMRFYRTGDLGRWLPDGRLAYLGRLDRQVKIRGHRVELGEIEAVLAALAPRAAVVTREVRGEPQIVAYVLGDGTSGLRERLAEVLPDFMVPAEIVAVGTLPLTPTGKIDTAALPDPHPGPAPARTVNPPAEAGPAAEIAAEIATEIAAAWSAVLDVREVDRERSFFDQGGHSLLMAKVQQRLEGVLDRRIPLTTLYAHPTVAALARHLAAGEAETASGPATGGDAPAARAALRRRRRRS</sequence>
<evidence type="ECO:0000256" key="1">
    <source>
        <dbReference type="ARBA" id="ARBA00022450"/>
    </source>
</evidence>
<dbReference type="SUPFAM" id="SSF47336">
    <property type="entry name" value="ACP-like"/>
    <property type="match status" value="1"/>
</dbReference>
<dbReference type="GO" id="GO:0044550">
    <property type="term" value="P:secondary metabolite biosynthetic process"/>
    <property type="evidence" value="ECO:0007669"/>
    <property type="project" value="TreeGrafter"/>
</dbReference>
<feature type="region of interest" description="Disordered" evidence="3">
    <location>
        <begin position="578"/>
        <end position="605"/>
    </location>
</feature>
<evidence type="ECO:0000259" key="4">
    <source>
        <dbReference type="PROSITE" id="PS50075"/>
    </source>
</evidence>
<dbReference type="SUPFAM" id="SSF56801">
    <property type="entry name" value="Acetyl-CoA synthetase-like"/>
    <property type="match status" value="1"/>
</dbReference>
<evidence type="ECO:0000256" key="3">
    <source>
        <dbReference type="SAM" id="MobiDB-lite"/>
    </source>
</evidence>
<dbReference type="GO" id="GO:0043041">
    <property type="term" value="P:amino acid activation for nonribosomal peptide biosynthetic process"/>
    <property type="evidence" value="ECO:0007669"/>
    <property type="project" value="TreeGrafter"/>
</dbReference>
<dbReference type="AlphaFoldDB" id="A0A8J3RV72"/>
<dbReference type="InterPro" id="IPR036736">
    <property type="entry name" value="ACP-like_sf"/>
</dbReference>
<reference evidence="5 6" key="1">
    <citation type="submission" date="2021-01" db="EMBL/GenBank/DDBJ databases">
        <title>Whole genome shotgun sequence of Planobispora longispora NBRC 13918.</title>
        <authorList>
            <person name="Komaki H."/>
            <person name="Tamura T."/>
        </authorList>
    </citation>
    <scope>NUCLEOTIDE SEQUENCE [LARGE SCALE GENOMIC DNA]</scope>
    <source>
        <strain evidence="5 6">NBRC 13918</strain>
    </source>
</reference>
<name>A0A8J3RV72_9ACTN</name>
<comment type="caution">
    <text evidence="5">The sequence shown here is derived from an EMBL/GenBank/DDBJ whole genome shotgun (WGS) entry which is preliminary data.</text>
</comment>
<dbReference type="PANTHER" id="PTHR45527:SF1">
    <property type="entry name" value="FATTY ACID SYNTHASE"/>
    <property type="match status" value="1"/>
</dbReference>
<evidence type="ECO:0000256" key="2">
    <source>
        <dbReference type="ARBA" id="ARBA00022553"/>
    </source>
</evidence>
<dbReference type="Proteomes" id="UP000616724">
    <property type="component" value="Unassembled WGS sequence"/>
</dbReference>
<dbReference type="EMBL" id="BOOH01000063">
    <property type="protein sequence ID" value="GIH80751.1"/>
    <property type="molecule type" value="Genomic_DNA"/>
</dbReference>
<protein>
    <submittedName>
        <fullName evidence="5">Peptide synthetase</fullName>
    </submittedName>
</protein>
<dbReference type="Pfam" id="PF13193">
    <property type="entry name" value="AMP-binding_C"/>
    <property type="match status" value="1"/>
</dbReference>
<dbReference type="InterPro" id="IPR025110">
    <property type="entry name" value="AMP-bd_C"/>
</dbReference>
<organism evidence="5 6">
    <name type="scientific">Planobispora longispora</name>
    <dbReference type="NCBI Taxonomy" id="28887"/>
    <lineage>
        <taxon>Bacteria</taxon>
        <taxon>Bacillati</taxon>
        <taxon>Actinomycetota</taxon>
        <taxon>Actinomycetes</taxon>
        <taxon>Streptosporangiales</taxon>
        <taxon>Streptosporangiaceae</taxon>
        <taxon>Planobispora</taxon>
    </lineage>
</organism>
<dbReference type="GO" id="GO:0005737">
    <property type="term" value="C:cytoplasm"/>
    <property type="evidence" value="ECO:0007669"/>
    <property type="project" value="TreeGrafter"/>
</dbReference>
<dbReference type="InterPro" id="IPR042099">
    <property type="entry name" value="ANL_N_sf"/>
</dbReference>
<dbReference type="InterPro" id="IPR045851">
    <property type="entry name" value="AMP-bd_C_sf"/>
</dbReference>
<dbReference type="InterPro" id="IPR020845">
    <property type="entry name" value="AMP-binding_CS"/>
</dbReference>
<dbReference type="Pfam" id="PF00550">
    <property type="entry name" value="PP-binding"/>
    <property type="match status" value="1"/>
</dbReference>
<dbReference type="CDD" id="cd05930">
    <property type="entry name" value="A_NRPS"/>
    <property type="match status" value="1"/>
</dbReference>
<keyword evidence="2" id="KW-0597">Phosphoprotein</keyword>
<evidence type="ECO:0000313" key="5">
    <source>
        <dbReference type="EMBL" id="GIH80751.1"/>
    </source>
</evidence>
<dbReference type="InterPro" id="IPR020806">
    <property type="entry name" value="PKS_PP-bd"/>
</dbReference>
<dbReference type="GO" id="GO:0031177">
    <property type="term" value="F:phosphopantetheine binding"/>
    <property type="evidence" value="ECO:0007669"/>
    <property type="project" value="InterPro"/>
</dbReference>
<dbReference type="RefSeq" id="WP_203895168.1">
    <property type="nucleotide sequence ID" value="NZ_BOOH01000063.1"/>
</dbReference>
<proteinExistence type="predicted"/>
<dbReference type="Pfam" id="PF00501">
    <property type="entry name" value="AMP-binding"/>
    <property type="match status" value="1"/>
</dbReference>